<evidence type="ECO:0000256" key="5">
    <source>
        <dbReference type="ARBA" id="ARBA00023136"/>
    </source>
</evidence>
<dbReference type="HAMAP" id="MF_02073">
    <property type="entry name" value="Putrescine_transp"/>
    <property type="match status" value="1"/>
</dbReference>
<dbReference type="Pfam" id="PF13520">
    <property type="entry name" value="AA_permease_2"/>
    <property type="match status" value="1"/>
</dbReference>
<feature type="transmembrane region" description="Helical" evidence="6">
    <location>
        <begin position="326"/>
        <end position="346"/>
    </location>
</feature>
<dbReference type="PANTHER" id="PTHR42770">
    <property type="entry name" value="AMINO ACID TRANSPORTER-RELATED"/>
    <property type="match status" value="1"/>
</dbReference>
<proteinExistence type="inferred from homology"/>
<sequence length="450" mass="48929">MEEGLIMKTNRRKMSWVQLTFITAANMLGAGIIMLPSQLAEVGTISIFSWIITSLGSLALAMTFSRCGMFTTKTGGMGGYAEYGYGRIGHFMTNYAYSVSIVIANVAISISAVGYGAGFLGMDFSPVQTCLYTIALLWIAASLNIKGSRYSSRLTTFTIWCSILPILTISVIGWYWFNPTTWIDAWCPNPISWSDAVGNSIALTLWSFLGLESASVNADAVENPRTSVPKATFLSTAFVAVIYIASTNVIAGIVPNAELLTSDAPFGMAFARMFGSTTGRIVMGLMAFACAGSLLSWQFTLARVFKTSAERGLFPKVFAKVTQADVPLHGMFLILVMQTLLSLMTISPSLSAQFARLANWAVVTNVIPYIFCALSLKPLLKAEGITNTECNKNMSSFLAGVSLIYCLYALTTITFATFLGGAFVLFIGWLTYMIRFNILKTNFIINQEAK</sequence>
<dbReference type="HOGENOM" id="CLU_007946_1_0_9"/>
<feature type="transmembrane region" description="Helical" evidence="6">
    <location>
        <begin position="126"/>
        <end position="145"/>
    </location>
</feature>
<keyword evidence="3 6" id="KW-0812">Transmembrane</keyword>
<organism evidence="7 8">
    <name type="scientific">Megasphaera micronuciformis F0359</name>
    <dbReference type="NCBI Taxonomy" id="706434"/>
    <lineage>
        <taxon>Bacteria</taxon>
        <taxon>Bacillati</taxon>
        <taxon>Bacillota</taxon>
        <taxon>Negativicutes</taxon>
        <taxon>Veillonellales</taxon>
        <taxon>Veillonellaceae</taxon>
        <taxon>Megasphaera</taxon>
    </lineage>
</organism>
<dbReference type="GO" id="GO:0015496">
    <property type="term" value="F:putrescine:ornithine antiporter activity"/>
    <property type="evidence" value="ECO:0007669"/>
    <property type="project" value="InterPro"/>
</dbReference>
<keyword evidence="4 6" id="KW-1133">Transmembrane helix</keyword>
<feature type="transmembrane region" description="Helical" evidence="6">
    <location>
        <begin position="281"/>
        <end position="305"/>
    </location>
</feature>
<evidence type="ECO:0000313" key="8">
    <source>
        <dbReference type="Proteomes" id="UP000003195"/>
    </source>
</evidence>
<evidence type="ECO:0000256" key="3">
    <source>
        <dbReference type="ARBA" id="ARBA00022692"/>
    </source>
</evidence>
<evidence type="ECO:0000313" key="7">
    <source>
        <dbReference type="EMBL" id="EFQ03389.1"/>
    </source>
</evidence>
<keyword evidence="8" id="KW-1185">Reference proteome</keyword>
<dbReference type="eggNOG" id="COG0531">
    <property type="taxonomic scope" value="Bacteria"/>
</dbReference>
<dbReference type="STRING" id="706434.HMPREF9429_01817"/>
<dbReference type="PIRSF" id="PIRSF006060">
    <property type="entry name" value="AA_transporter"/>
    <property type="match status" value="1"/>
</dbReference>
<protein>
    <recommendedName>
        <fullName evidence="6">Putrescine transporter</fullName>
    </recommendedName>
</protein>
<accession>E2ZEB5</accession>
<evidence type="ECO:0000256" key="4">
    <source>
        <dbReference type="ARBA" id="ARBA00022989"/>
    </source>
</evidence>
<feature type="transmembrane region" description="Helical" evidence="6">
    <location>
        <begin position="47"/>
        <end position="64"/>
    </location>
</feature>
<dbReference type="Gene3D" id="1.20.1740.10">
    <property type="entry name" value="Amino acid/polyamine transporter I"/>
    <property type="match status" value="1"/>
</dbReference>
<dbReference type="Proteomes" id="UP000003195">
    <property type="component" value="Unassembled WGS sequence"/>
</dbReference>
<feature type="transmembrane region" description="Helical" evidence="6">
    <location>
        <begin position="397"/>
        <end position="430"/>
    </location>
</feature>
<dbReference type="AlphaFoldDB" id="E2ZEB5"/>
<comment type="caution">
    <text evidence="6">Lacks conserved residue(s) required for the propagation of feature annotation.</text>
</comment>
<gene>
    <name evidence="7" type="primary">potE</name>
    <name evidence="7" type="ORF">HMPREF9429_01817</name>
</gene>
<feature type="transmembrane region" description="Helical" evidence="6">
    <location>
        <begin position="157"/>
        <end position="177"/>
    </location>
</feature>
<dbReference type="GO" id="GO:0005886">
    <property type="term" value="C:plasma membrane"/>
    <property type="evidence" value="ECO:0007669"/>
    <property type="project" value="UniProtKB-SubCell"/>
</dbReference>
<keyword evidence="5 6" id="KW-0472">Membrane</keyword>
<feature type="transmembrane region" description="Helical" evidence="6">
    <location>
        <begin position="16"/>
        <end position="35"/>
    </location>
</feature>
<comment type="caution">
    <text evidence="7">The sequence shown here is derived from an EMBL/GenBank/DDBJ whole genome shotgun (WGS) entry which is preliminary data.</text>
</comment>
<feature type="transmembrane region" description="Helical" evidence="6">
    <location>
        <begin position="233"/>
        <end position="254"/>
    </location>
</feature>
<feature type="transmembrane region" description="Helical" evidence="6">
    <location>
        <begin position="95"/>
        <end position="120"/>
    </location>
</feature>
<evidence type="ECO:0000256" key="1">
    <source>
        <dbReference type="ARBA" id="ARBA00004651"/>
    </source>
</evidence>
<comment type="subcellular location">
    <subcellularLocation>
        <location evidence="1 6">Cell membrane</location>
        <topology evidence="1 6">Multi-pass membrane protein</topology>
    </subcellularLocation>
</comment>
<dbReference type="InterPro" id="IPR050367">
    <property type="entry name" value="APC_superfamily"/>
</dbReference>
<evidence type="ECO:0000256" key="2">
    <source>
        <dbReference type="ARBA" id="ARBA00022475"/>
    </source>
</evidence>
<dbReference type="EMBL" id="AECS01000049">
    <property type="protein sequence ID" value="EFQ03389.1"/>
    <property type="molecule type" value="Genomic_DNA"/>
</dbReference>
<keyword evidence="2 6" id="KW-1003">Cell membrane</keyword>
<evidence type="ECO:0000256" key="6">
    <source>
        <dbReference type="HAMAP-Rule" id="MF_02073"/>
    </source>
</evidence>
<dbReference type="InterPro" id="IPR002293">
    <property type="entry name" value="AA/rel_permease1"/>
</dbReference>
<dbReference type="InterPro" id="IPR027566">
    <property type="entry name" value="Symport/antiport_PotE"/>
</dbReference>
<feature type="transmembrane region" description="Helical" evidence="6">
    <location>
        <begin position="358"/>
        <end position="376"/>
    </location>
</feature>
<dbReference type="NCBIfam" id="NF007938">
    <property type="entry name" value="PRK10655.1"/>
    <property type="match status" value="1"/>
</dbReference>
<keyword evidence="6" id="KW-0813">Transport</keyword>
<reference evidence="7 8" key="1">
    <citation type="submission" date="2010-08" db="EMBL/GenBank/DDBJ databases">
        <authorList>
            <person name="Weinstock G."/>
            <person name="Sodergren E."/>
            <person name="Clifton S."/>
            <person name="Fulton L."/>
            <person name="Fulton B."/>
            <person name="Courtney L."/>
            <person name="Fronick C."/>
            <person name="Harrison M."/>
            <person name="Strong C."/>
            <person name="Farmer C."/>
            <person name="Delahaunty K."/>
            <person name="Markovic C."/>
            <person name="Hall O."/>
            <person name="Minx P."/>
            <person name="Tomlinson C."/>
            <person name="Mitreva M."/>
            <person name="Hou S."/>
            <person name="Chen J."/>
            <person name="Wollam A."/>
            <person name="Pepin K.H."/>
            <person name="Johnson M."/>
            <person name="Bhonagiri V."/>
            <person name="Zhang X."/>
            <person name="Suruliraj S."/>
            <person name="Warren W."/>
            <person name="Chinwalla A."/>
            <person name="Mardis E.R."/>
            <person name="Wilson R.K."/>
        </authorList>
    </citation>
    <scope>NUCLEOTIDE SEQUENCE [LARGE SCALE GENOMIC DNA]</scope>
    <source>
        <strain evidence="7 8">F0359</strain>
    </source>
</reference>
<feature type="transmembrane region" description="Helical" evidence="6">
    <location>
        <begin position="197"/>
        <end position="221"/>
    </location>
</feature>
<comment type="similarity">
    <text evidence="6">Belongs to the amino acid-polyamine-organocation (APC) superfamily. Basic amino acid/polyamine antiporter (APA) (TC 2.A.3.2) family.</text>
</comment>
<dbReference type="PANTHER" id="PTHR42770:SF6">
    <property type="entry name" value="PUTRESCINE TRANSPORTER POTE"/>
    <property type="match status" value="1"/>
</dbReference>
<name>E2ZEB5_9FIRM</name>